<keyword evidence="3" id="KW-0238">DNA-binding</keyword>
<dbReference type="GO" id="GO:0016987">
    <property type="term" value="F:sigma factor activity"/>
    <property type="evidence" value="ECO:0007669"/>
    <property type="project" value="UniProtKB-KW"/>
</dbReference>
<dbReference type="Gene3D" id="1.10.10.10">
    <property type="entry name" value="Winged helix-like DNA-binding domain superfamily/Winged helix DNA-binding domain"/>
    <property type="match status" value="1"/>
</dbReference>
<feature type="region of interest" description="Disordered" evidence="5">
    <location>
        <begin position="400"/>
        <end position="419"/>
    </location>
</feature>
<feature type="transmembrane region" description="Helical" evidence="6">
    <location>
        <begin position="322"/>
        <end position="344"/>
    </location>
</feature>
<dbReference type="Proteomes" id="UP000322634">
    <property type="component" value="Unassembled WGS sequence"/>
</dbReference>
<keyword evidence="1" id="KW-0805">Transcription regulation</keyword>
<keyword evidence="6" id="KW-0812">Transmembrane</keyword>
<dbReference type="InterPro" id="IPR007627">
    <property type="entry name" value="RNA_pol_sigma70_r2"/>
</dbReference>
<evidence type="ECO:0000256" key="4">
    <source>
        <dbReference type="ARBA" id="ARBA00023163"/>
    </source>
</evidence>
<feature type="compositionally biased region" description="Low complexity" evidence="5">
    <location>
        <begin position="525"/>
        <end position="580"/>
    </location>
</feature>
<feature type="region of interest" description="Disordered" evidence="5">
    <location>
        <begin position="487"/>
        <end position="592"/>
    </location>
</feature>
<comment type="caution">
    <text evidence="8">The sequence shown here is derived from an EMBL/GenBank/DDBJ whole genome shotgun (WGS) entry which is preliminary data.</text>
</comment>
<dbReference type="InterPro" id="IPR036388">
    <property type="entry name" value="WH-like_DNA-bd_sf"/>
</dbReference>
<dbReference type="OrthoDB" id="3492533at2"/>
<dbReference type="InterPro" id="IPR013325">
    <property type="entry name" value="RNA_pol_sigma_r2"/>
</dbReference>
<accession>A0A5D0UA92</accession>
<dbReference type="InterPro" id="IPR039425">
    <property type="entry name" value="RNA_pol_sigma-70-like"/>
</dbReference>
<evidence type="ECO:0000256" key="6">
    <source>
        <dbReference type="SAM" id="Phobius"/>
    </source>
</evidence>
<organism evidence="8 9">
    <name type="scientific">Actinomadura syzygii</name>
    <dbReference type="NCBI Taxonomy" id="1427538"/>
    <lineage>
        <taxon>Bacteria</taxon>
        <taxon>Bacillati</taxon>
        <taxon>Actinomycetota</taxon>
        <taxon>Actinomycetes</taxon>
        <taxon>Streptosporangiales</taxon>
        <taxon>Thermomonosporaceae</taxon>
        <taxon>Actinomadura</taxon>
    </lineage>
</organism>
<feature type="domain" description="RNA polymerase sigma-70 region 2" evidence="7">
    <location>
        <begin position="22"/>
        <end position="82"/>
    </location>
</feature>
<dbReference type="Gene3D" id="1.10.1740.10">
    <property type="match status" value="1"/>
</dbReference>
<dbReference type="EMBL" id="VSFF01000006">
    <property type="protein sequence ID" value="TYC14656.1"/>
    <property type="molecule type" value="Genomic_DNA"/>
</dbReference>
<feature type="compositionally biased region" description="Polar residues" evidence="5">
    <location>
        <begin position="363"/>
        <end position="373"/>
    </location>
</feature>
<keyword evidence="9" id="KW-1185">Reference proteome</keyword>
<dbReference type="AlphaFoldDB" id="A0A5D0UA92"/>
<keyword evidence="6" id="KW-1133">Transmembrane helix</keyword>
<evidence type="ECO:0000256" key="1">
    <source>
        <dbReference type="ARBA" id="ARBA00023015"/>
    </source>
</evidence>
<dbReference type="GO" id="GO:0003677">
    <property type="term" value="F:DNA binding"/>
    <property type="evidence" value="ECO:0007669"/>
    <property type="project" value="UniProtKB-KW"/>
</dbReference>
<proteinExistence type="predicted"/>
<feature type="compositionally biased region" description="Pro residues" evidence="5">
    <location>
        <begin position="581"/>
        <end position="592"/>
    </location>
</feature>
<evidence type="ECO:0000313" key="9">
    <source>
        <dbReference type="Proteomes" id="UP000322634"/>
    </source>
</evidence>
<evidence type="ECO:0000256" key="2">
    <source>
        <dbReference type="ARBA" id="ARBA00023082"/>
    </source>
</evidence>
<evidence type="ECO:0000259" key="7">
    <source>
        <dbReference type="Pfam" id="PF04542"/>
    </source>
</evidence>
<name>A0A5D0UA92_9ACTN</name>
<sequence length="592" mass="62972">MNDHDLVEALLGSEPNAAAAVYDAHADRLYAYCWFQLRSRDAAQDALRDAFILAEAHIGELRDPDRFGPWLYAIARLECVRRPPSRDQAPDMSVASHDQDDVDQRIMAWQAVLALGPLSREILELRVRHQLSVPDLAAVFGVPLADAQSALDLAHNELESALTAEILAHHGPYGCAERARMLRERHGEFIHEVNGRLLEHAEGCAVCGTLRPRSVSATKVYGLLPDPELPPELRPRVTGCLLDPELVDYRLLVSTRVTEFTSDGFPVQSTETPEPLPAPHPERRVWFPRLRRANSRPAVQAQAKAVEDVPKAAGLRTQATRVALVLAVVALLFGGGLASMHGFFDPGRQSSDTVVEPRLSGDSDPSQHFSSGQGEPGEPPVGIDAASVTATLPLGAQETAAPPTVLQPPSNEPILVNAPSGSPAKGQLVVSRLFLDLAGSTSGSIELQAHRGPLAWHATSRGPIRVYPSSGRLGAGQSTTVRVYVERRSKSHGTGTVTFRPGGSGVNVTWRPDSPGSKPTPAPKPTQTGPGNPTTPPVTKRPSKTPAPSRPPSSSGGQSPEPQPSSDKSGPSPSTGSSPTTIPPTTGPTSSP</sequence>
<dbReference type="GO" id="GO:0006352">
    <property type="term" value="P:DNA-templated transcription initiation"/>
    <property type="evidence" value="ECO:0007669"/>
    <property type="project" value="InterPro"/>
</dbReference>
<feature type="region of interest" description="Disordered" evidence="5">
    <location>
        <begin position="349"/>
        <end position="384"/>
    </location>
</feature>
<evidence type="ECO:0000256" key="5">
    <source>
        <dbReference type="SAM" id="MobiDB-lite"/>
    </source>
</evidence>
<dbReference type="SUPFAM" id="SSF88946">
    <property type="entry name" value="Sigma2 domain of RNA polymerase sigma factors"/>
    <property type="match status" value="1"/>
</dbReference>
<gene>
    <name evidence="8" type="ORF">FXF65_17650</name>
</gene>
<dbReference type="PANTHER" id="PTHR43133">
    <property type="entry name" value="RNA POLYMERASE ECF-TYPE SIGMA FACTO"/>
    <property type="match status" value="1"/>
</dbReference>
<evidence type="ECO:0000256" key="3">
    <source>
        <dbReference type="ARBA" id="ARBA00023125"/>
    </source>
</evidence>
<keyword evidence="4" id="KW-0804">Transcription</keyword>
<dbReference type="Pfam" id="PF04542">
    <property type="entry name" value="Sigma70_r2"/>
    <property type="match status" value="1"/>
</dbReference>
<keyword evidence="6" id="KW-0472">Membrane</keyword>
<keyword evidence="2" id="KW-0731">Sigma factor</keyword>
<protein>
    <recommendedName>
        <fullName evidence="7">RNA polymerase sigma-70 region 2 domain-containing protein</fullName>
    </recommendedName>
</protein>
<reference evidence="8 9" key="1">
    <citation type="submission" date="2019-08" db="EMBL/GenBank/DDBJ databases">
        <title>Actinomadura sp. nov. CYP1-5 isolated from mountain soil.</title>
        <authorList>
            <person name="Songsumanus A."/>
            <person name="Kuncharoen N."/>
            <person name="Kudo T."/>
            <person name="Yuki M."/>
            <person name="Igarashi Y."/>
            <person name="Tanasupawat S."/>
        </authorList>
    </citation>
    <scope>NUCLEOTIDE SEQUENCE [LARGE SCALE GENOMIC DNA]</scope>
    <source>
        <strain evidence="8 9">GKU157</strain>
    </source>
</reference>
<evidence type="ECO:0000313" key="8">
    <source>
        <dbReference type="EMBL" id="TYC14656.1"/>
    </source>
</evidence>
<dbReference type="PANTHER" id="PTHR43133:SF8">
    <property type="entry name" value="RNA POLYMERASE SIGMA FACTOR HI_1459-RELATED"/>
    <property type="match status" value="1"/>
</dbReference>